<keyword evidence="3" id="KW-1185">Reference proteome</keyword>
<feature type="transmembrane region" description="Helical" evidence="1">
    <location>
        <begin position="71"/>
        <end position="95"/>
    </location>
</feature>
<feature type="transmembrane region" description="Helical" evidence="1">
    <location>
        <begin position="115"/>
        <end position="137"/>
    </location>
</feature>
<comment type="caution">
    <text evidence="2">The sequence shown here is derived from an EMBL/GenBank/DDBJ whole genome shotgun (WGS) entry which is preliminary data.</text>
</comment>
<dbReference type="Proteomes" id="UP001165667">
    <property type="component" value="Unassembled WGS sequence"/>
</dbReference>
<proteinExistence type="predicted"/>
<organism evidence="2 3">
    <name type="scientific">Lichenifustis flavocetrariae</name>
    <dbReference type="NCBI Taxonomy" id="2949735"/>
    <lineage>
        <taxon>Bacteria</taxon>
        <taxon>Pseudomonadati</taxon>
        <taxon>Pseudomonadota</taxon>
        <taxon>Alphaproteobacteria</taxon>
        <taxon>Hyphomicrobiales</taxon>
        <taxon>Lichenihabitantaceae</taxon>
        <taxon>Lichenifustis</taxon>
    </lineage>
</organism>
<evidence type="ECO:0000313" key="2">
    <source>
        <dbReference type="EMBL" id="MCW6512468.1"/>
    </source>
</evidence>
<dbReference type="RefSeq" id="WP_282588846.1">
    <property type="nucleotide sequence ID" value="NZ_JAMOIM010000051.1"/>
</dbReference>
<accession>A0AA42CME4</accession>
<keyword evidence="1" id="KW-1133">Transmembrane helix</keyword>
<dbReference type="AlphaFoldDB" id="A0AA42CME4"/>
<evidence type="ECO:0000313" key="3">
    <source>
        <dbReference type="Proteomes" id="UP001165667"/>
    </source>
</evidence>
<sequence>MDNPFLPLSFIAGPAILTNASTVLLNGASIRYNLAIGLWRDLEAESHGRGTATGFLFTDRGRALLLAERRVVYIVRALTLLYAAVAGFGLSTLTGLSGALLADGGPGWAVDAAKFATLIAGAFALFCLLVAAGTFTLESRCTMKLLHLGLHHLRVRPRERRDETAV</sequence>
<evidence type="ECO:0000256" key="1">
    <source>
        <dbReference type="SAM" id="Phobius"/>
    </source>
</evidence>
<name>A0AA42CME4_9HYPH</name>
<reference evidence="2" key="1">
    <citation type="submission" date="2022-05" db="EMBL/GenBank/DDBJ databases">
        <authorList>
            <person name="Pankratov T."/>
        </authorList>
    </citation>
    <scope>NUCLEOTIDE SEQUENCE</scope>
    <source>
        <strain evidence="2">BP6-180914</strain>
    </source>
</reference>
<keyword evidence="1" id="KW-0812">Transmembrane</keyword>
<feature type="transmembrane region" description="Helical" evidence="1">
    <location>
        <begin position="6"/>
        <end position="25"/>
    </location>
</feature>
<gene>
    <name evidence="2" type="ORF">M8523_31635</name>
</gene>
<protein>
    <submittedName>
        <fullName evidence="2">DUF2721 domain-containing protein</fullName>
    </submittedName>
</protein>
<dbReference type="EMBL" id="JAMOIM010000051">
    <property type="protein sequence ID" value="MCW6512468.1"/>
    <property type="molecule type" value="Genomic_DNA"/>
</dbReference>
<keyword evidence="1" id="KW-0472">Membrane</keyword>